<gene>
    <name evidence="1" type="ORF">CYNAS_LOCUS6547</name>
</gene>
<organism evidence="1 2">
    <name type="scientific">Cylicocyclus nassatus</name>
    <name type="common">Nematode worm</name>
    <dbReference type="NCBI Taxonomy" id="53992"/>
    <lineage>
        <taxon>Eukaryota</taxon>
        <taxon>Metazoa</taxon>
        <taxon>Ecdysozoa</taxon>
        <taxon>Nematoda</taxon>
        <taxon>Chromadorea</taxon>
        <taxon>Rhabditida</taxon>
        <taxon>Rhabditina</taxon>
        <taxon>Rhabditomorpha</taxon>
        <taxon>Strongyloidea</taxon>
        <taxon>Strongylidae</taxon>
        <taxon>Cylicocyclus</taxon>
    </lineage>
</organism>
<dbReference type="AlphaFoldDB" id="A0AA36GM17"/>
<reference evidence="1" key="1">
    <citation type="submission" date="2023-07" db="EMBL/GenBank/DDBJ databases">
        <authorList>
            <consortium name="CYATHOMIX"/>
        </authorList>
    </citation>
    <scope>NUCLEOTIDE SEQUENCE</scope>
    <source>
        <strain evidence="1">N/A</strain>
    </source>
</reference>
<protein>
    <submittedName>
        <fullName evidence="1">Uncharacterized protein</fullName>
    </submittedName>
</protein>
<comment type="caution">
    <text evidence="1">The sequence shown here is derived from an EMBL/GenBank/DDBJ whole genome shotgun (WGS) entry which is preliminary data.</text>
</comment>
<sequence length="74" mass="8081">MLKSLNSGVLVSIPSIARIIVGFSNPWFSHTRIIAGETTLDDLGEISNKGPDEEITATEGLLQTIEKNRNSQQQ</sequence>
<dbReference type="EMBL" id="CATQJL010000112">
    <property type="protein sequence ID" value="CAJ0594564.1"/>
    <property type="molecule type" value="Genomic_DNA"/>
</dbReference>
<evidence type="ECO:0000313" key="2">
    <source>
        <dbReference type="Proteomes" id="UP001176961"/>
    </source>
</evidence>
<keyword evidence="2" id="KW-1185">Reference proteome</keyword>
<name>A0AA36GM17_CYLNA</name>
<evidence type="ECO:0000313" key="1">
    <source>
        <dbReference type="EMBL" id="CAJ0594564.1"/>
    </source>
</evidence>
<dbReference type="Proteomes" id="UP001176961">
    <property type="component" value="Unassembled WGS sequence"/>
</dbReference>
<proteinExistence type="predicted"/>
<accession>A0AA36GM17</accession>